<feature type="region of interest" description="Disordered" evidence="4">
    <location>
        <begin position="102"/>
        <end position="122"/>
    </location>
</feature>
<name>A0ABV8QW00_9MICC</name>
<evidence type="ECO:0000256" key="2">
    <source>
        <dbReference type="ARBA" id="ARBA00011322"/>
    </source>
</evidence>
<comment type="similarity">
    <text evidence="1">Belongs to the SMC family. SbcC subfamily.</text>
</comment>
<evidence type="ECO:0000259" key="5">
    <source>
        <dbReference type="Pfam" id="PF13476"/>
    </source>
</evidence>
<feature type="domain" description="Rad50/SbcC-type AAA" evidence="5">
    <location>
        <begin position="5"/>
        <end position="194"/>
    </location>
</feature>
<dbReference type="Proteomes" id="UP001595773">
    <property type="component" value="Unassembled WGS sequence"/>
</dbReference>
<comment type="caution">
    <text evidence="6">The sequence shown here is derived from an EMBL/GenBank/DDBJ whole genome shotgun (WGS) entry which is preliminary data.</text>
</comment>
<evidence type="ECO:0000256" key="4">
    <source>
        <dbReference type="SAM" id="MobiDB-lite"/>
    </source>
</evidence>
<gene>
    <name evidence="6" type="ORF">ACFOW9_02130</name>
</gene>
<feature type="compositionally biased region" description="Low complexity" evidence="4">
    <location>
        <begin position="251"/>
        <end position="269"/>
    </location>
</feature>
<comment type="subunit">
    <text evidence="2">Heterodimer of SbcC and SbcD.</text>
</comment>
<proteinExistence type="inferred from homology"/>
<dbReference type="Gene3D" id="3.40.50.300">
    <property type="entry name" value="P-loop containing nucleotide triphosphate hydrolases"/>
    <property type="match status" value="2"/>
</dbReference>
<feature type="region of interest" description="Disordered" evidence="4">
    <location>
        <begin position="235"/>
        <end position="272"/>
    </location>
</feature>
<dbReference type="RefSeq" id="WP_230067821.1">
    <property type="nucleotide sequence ID" value="NZ_BAABLL010000001.1"/>
</dbReference>
<reference evidence="7" key="1">
    <citation type="journal article" date="2019" name="Int. J. Syst. Evol. Microbiol.">
        <title>The Global Catalogue of Microorganisms (GCM) 10K type strain sequencing project: providing services to taxonomists for standard genome sequencing and annotation.</title>
        <authorList>
            <consortium name="The Broad Institute Genomics Platform"/>
            <consortium name="The Broad Institute Genome Sequencing Center for Infectious Disease"/>
            <person name="Wu L."/>
            <person name="Ma J."/>
        </authorList>
    </citation>
    <scope>NUCLEOTIDE SEQUENCE [LARGE SCALE GENOMIC DNA]</scope>
    <source>
        <strain evidence="7">CGMCC 1.10698</strain>
    </source>
</reference>
<accession>A0ABV8QW00</accession>
<evidence type="ECO:0000313" key="7">
    <source>
        <dbReference type="Proteomes" id="UP001595773"/>
    </source>
</evidence>
<dbReference type="Pfam" id="PF13476">
    <property type="entry name" value="AAA_23"/>
    <property type="match status" value="1"/>
</dbReference>
<dbReference type="InterPro" id="IPR038729">
    <property type="entry name" value="Rad50/SbcC_AAA"/>
</dbReference>
<dbReference type="Pfam" id="PF13558">
    <property type="entry name" value="SbcC_Walker_B"/>
    <property type="match status" value="1"/>
</dbReference>
<dbReference type="EMBL" id="JBHSCQ010000004">
    <property type="protein sequence ID" value="MFC4264396.1"/>
    <property type="molecule type" value="Genomic_DNA"/>
</dbReference>
<dbReference type="PANTHER" id="PTHR32114">
    <property type="entry name" value="ABC TRANSPORTER ABCH.3"/>
    <property type="match status" value="1"/>
</dbReference>
<protein>
    <recommendedName>
        <fullName evidence="3">Nuclease SbcCD subunit C</fullName>
    </recommendedName>
</protein>
<sequence>MRIHRLEIQAFGPFAGREVVDFDALGAQGLFLLNGATGAGKTSVLDSIAYALYGAVPGARQGAVNRLRSHHAAAGVEPEVILEFSVGTRRLEVRRSPEWMRPLKRGTGTTREPAKTQLREKTAERWTVKSTRNDEAAAEIHALLGMNMAQFTKVVLLAQGEFAAFLQASADERSALLQKLFGTDVYRDLEIRLATDSREATAAVSAGLAELAAAENLARSQAGAALGHMDDLAQDAEPEQGGQPAQDADTASPSAEAASPSAEAASPSAGSDDVAEVSGVELFARLEALLQAAVVRAEERAKYALASSEGAAATAKEAELSQERHRARDAALTEKLRLDKLKKSTLGWQLQLDRHHEAQVLTPVLTAASKAASEYTAATATMSNATQAFCANDALKNLMSSVNSPKFSDTAPALAEVPGIEAEELTGVVGATSGSPARTSTSALDVLAPSAAQLEEVDRKITTGLAEVAAAVPDEQRYTSKSQEMGRVVKALERAKEDVGSEKTAEASARAQLMDVAAQTEGIRSVAGNIDHAKEGENAAILLVHSIQGFCAQKIVVAEAEKSVLTAREGSVAAREKWLDAFNRRLTLAAGELARKLVDGEPCKVCGSLEHPAPSALAGASNDLIEEEESAKTASERAEVLAQAAKSIHAEAKSELAVLAARGGDGVLEEAQVGVVLAKQAHQRAQEATTRLVALSVQIRTFTAEVERAQAAVLSASGRVASLTATQAALEAEIAQIAAELRVARGGYDQLGERQAALSEAQMLTTTLLANVRRESVAAKGLADAASARALALQSSSFSDALEVNAALLASAAAEQVVRQLAEYAQAAAVNADRCGSAEVMAASREAAQGKGAPTTQEVDRVNKEAQRTKMISQHCILELGMTEQAAAQVAHTRGVFRSVEENVAPLRDRAQLLLGLADAVRGSGENRFKMTLTSYVLAARLEQVAAAASLRLGTMSDGRYTLSHTDARTGGNRKSGLGLEVVDQWTGQRRDTSTLSGGESFMASLSLALGLADVVQHESGGLDIETLFVDEGFGSLDEQSLEQVMDALEGLRDGGRVVGLVSHVAEMKQRIPLHLNVHKGRNGSTLAVGQV</sequence>
<evidence type="ECO:0000256" key="1">
    <source>
        <dbReference type="ARBA" id="ARBA00006930"/>
    </source>
</evidence>
<dbReference type="InterPro" id="IPR027417">
    <property type="entry name" value="P-loop_NTPase"/>
</dbReference>
<evidence type="ECO:0000313" key="6">
    <source>
        <dbReference type="EMBL" id="MFC4264396.1"/>
    </source>
</evidence>
<dbReference type="SUPFAM" id="SSF52540">
    <property type="entry name" value="P-loop containing nucleoside triphosphate hydrolases"/>
    <property type="match status" value="1"/>
</dbReference>
<evidence type="ECO:0000256" key="3">
    <source>
        <dbReference type="ARBA" id="ARBA00013368"/>
    </source>
</evidence>
<dbReference type="PANTHER" id="PTHR32114:SF2">
    <property type="entry name" value="ABC TRANSPORTER ABCH.3"/>
    <property type="match status" value="1"/>
</dbReference>
<organism evidence="6 7">
    <name type="scientific">Arthrobacter cryoconiti</name>
    <dbReference type="NCBI Taxonomy" id="748907"/>
    <lineage>
        <taxon>Bacteria</taxon>
        <taxon>Bacillati</taxon>
        <taxon>Actinomycetota</taxon>
        <taxon>Actinomycetes</taxon>
        <taxon>Micrococcales</taxon>
        <taxon>Micrococcaceae</taxon>
        <taxon>Arthrobacter</taxon>
    </lineage>
</organism>
<feature type="compositionally biased region" description="Basic and acidic residues" evidence="4">
    <location>
        <begin position="112"/>
        <end position="122"/>
    </location>
</feature>
<keyword evidence="7" id="KW-1185">Reference proteome</keyword>